<name>Q1YTN0_9GAMM</name>
<evidence type="ECO:0000313" key="2">
    <source>
        <dbReference type="Proteomes" id="UP000005555"/>
    </source>
</evidence>
<dbReference type="EMBL" id="AAPI01000002">
    <property type="protein sequence ID" value="EAS47457.1"/>
    <property type="molecule type" value="Genomic_DNA"/>
</dbReference>
<dbReference type="eggNOG" id="ENOG50334TE">
    <property type="taxonomic scope" value="Bacteria"/>
</dbReference>
<evidence type="ECO:0000313" key="1">
    <source>
        <dbReference type="EMBL" id="EAS47457.1"/>
    </source>
</evidence>
<gene>
    <name evidence="1" type="ORF">GB2207_01597</name>
</gene>
<dbReference type="STRING" id="314287.GB2207_01597"/>
<proteinExistence type="predicted"/>
<dbReference type="HOGENOM" id="CLU_2156519_0_0_6"/>
<accession>Q1YTN0</accession>
<dbReference type="AlphaFoldDB" id="Q1YTN0"/>
<organism evidence="1 2">
    <name type="scientific">gamma proteobacterium HTCC2207</name>
    <dbReference type="NCBI Taxonomy" id="314287"/>
    <lineage>
        <taxon>Bacteria</taxon>
        <taxon>Pseudomonadati</taxon>
        <taxon>Pseudomonadota</taxon>
        <taxon>Gammaproteobacteria</taxon>
        <taxon>Cellvibrionales</taxon>
        <taxon>Porticoccaceae</taxon>
        <taxon>SAR92 clade</taxon>
    </lineage>
</organism>
<sequence>MKITMVKKIFADGSPCKKCGEIEEKMRAAGQLERIDRTVVADESNEQSEGMLLATEHAVDRAPFFIVERDGESAQIYTVYFKFVKEVLDAETSEEEEIAEIMNDVDLDFL</sequence>
<dbReference type="OrthoDB" id="6892207at2"/>
<comment type="caution">
    <text evidence="1">The sequence shown here is derived from an EMBL/GenBank/DDBJ whole genome shotgun (WGS) entry which is preliminary data.</text>
</comment>
<dbReference type="Proteomes" id="UP000005555">
    <property type="component" value="Unassembled WGS sequence"/>
</dbReference>
<keyword evidence="2" id="KW-1185">Reference proteome</keyword>
<reference evidence="1 2" key="1">
    <citation type="submission" date="2006-03" db="EMBL/GenBank/DDBJ databases">
        <authorList>
            <person name="Giovannoni S.J."/>
            <person name="Cho J.-C."/>
            <person name="Ferriera S."/>
            <person name="Johnson J."/>
            <person name="Kravitz S."/>
            <person name="Halpern A."/>
            <person name="Remington K."/>
            <person name="Beeson K."/>
            <person name="Tran B."/>
            <person name="Rogers Y.-H."/>
            <person name="Friedman R."/>
            <person name="Venter J.C."/>
        </authorList>
    </citation>
    <scope>NUCLEOTIDE SEQUENCE [LARGE SCALE GENOMIC DNA]</scope>
    <source>
        <strain evidence="1 2">HTCC2207</strain>
    </source>
</reference>
<protein>
    <submittedName>
        <fullName evidence="1">Uncharacterized protein</fullName>
    </submittedName>
</protein>